<dbReference type="PROSITE" id="PS50003">
    <property type="entry name" value="PH_DOMAIN"/>
    <property type="match status" value="1"/>
</dbReference>
<reference evidence="4 5" key="1">
    <citation type="submission" date="2019-01" db="EMBL/GenBank/DDBJ databases">
        <title>Nuclear Genome Assembly of the Microalgal Biofuel strain Nannochloropsis salina CCMP1776.</title>
        <authorList>
            <person name="Hovde B."/>
        </authorList>
    </citation>
    <scope>NUCLEOTIDE SEQUENCE [LARGE SCALE GENOMIC DNA]</scope>
    <source>
        <strain evidence="4 5">CCMP1776</strain>
    </source>
</reference>
<dbReference type="SMART" id="SM00233">
    <property type="entry name" value="PH"/>
    <property type="match status" value="1"/>
</dbReference>
<proteinExistence type="predicted"/>
<feature type="compositionally biased region" description="Low complexity" evidence="1">
    <location>
        <begin position="39"/>
        <end position="52"/>
    </location>
</feature>
<dbReference type="SUPFAM" id="SSF50729">
    <property type="entry name" value="PH domain-like"/>
    <property type="match status" value="1"/>
</dbReference>
<dbReference type="EMBL" id="SDOX01000128">
    <property type="protein sequence ID" value="TFJ81282.1"/>
    <property type="molecule type" value="Genomic_DNA"/>
</dbReference>
<dbReference type="Proteomes" id="UP000355283">
    <property type="component" value="Unassembled WGS sequence"/>
</dbReference>
<evidence type="ECO:0000259" key="3">
    <source>
        <dbReference type="PROSITE" id="PS51746"/>
    </source>
</evidence>
<dbReference type="CDD" id="cd00143">
    <property type="entry name" value="PP2Cc"/>
    <property type="match status" value="1"/>
</dbReference>
<protein>
    <recommendedName>
        <fullName evidence="6">PPM-type phosphatase domain-containing protein</fullName>
    </recommendedName>
</protein>
<dbReference type="InterPro" id="IPR001849">
    <property type="entry name" value="PH_domain"/>
</dbReference>
<feature type="region of interest" description="Disordered" evidence="1">
    <location>
        <begin position="384"/>
        <end position="472"/>
    </location>
</feature>
<dbReference type="PROSITE" id="PS51746">
    <property type="entry name" value="PPM_2"/>
    <property type="match status" value="1"/>
</dbReference>
<dbReference type="Gene3D" id="3.60.40.10">
    <property type="entry name" value="PPM-type phosphatase domain"/>
    <property type="match status" value="1"/>
</dbReference>
<comment type="caution">
    <text evidence="4">The sequence shown here is derived from an EMBL/GenBank/DDBJ whole genome shotgun (WGS) entry which is preliminary data.</text>
</comment>
<evidence type="ECO:0000313" key="5">
    <source>
        <dbReference type="Proteomes" id="UP000355283"/>
    </source>
</evidence>
<feature type="compositionally biased region" description="Polar residues" evidence="1">
    <location>
        <begin position="25"/>
        <end position="38"/>
    </location>
</feature>
<feature type="domain" description="PPM-type phosphatase" evidence="3">
    <location>
        <begin position="630"/>
        <end position="967"/>
    </location>
</feature>
<dbReference type="SMART" id="SM00332">
    <property type="entry name" value="PP2Cc"/>
    <property type="match status" value="1"/>
</dbReference>
<dbReference type="InterPro" id="IPR011993">
    <property type="entry name" value="PH-like_dom_sf"/>
</dbReference>
<dbReference type="Gene3D" id="2.30.29.30">
    <property type="entry name" value="Pleckstrin-homology domain (PH domain)/Phosphotyrosine-binding domain (PTB)"/>
    <property type="match status" value="1"/>
</dbReference>
<evidence type="ECO:0000313" key="4">
    <source>
        <dbReference type="EMBL" id="TFJ81282.1"/>
    </source>
</evidence>
<feature type="region of interest" description="Disordered" evidence="1">
    <location>
        <begin position="1"/>
        <end position="56"/>
    </location>
</feature>
<feature type="compositionally biased region" description="Low complexity" evidence="1">
    <location>
        <begin position="384"/>
        <end position="430"/>
    </location>
</feature>
<dbReference type="PANTHER" id="PTHR13832:SF699">
    <property type="entry name" value="INTEGRIN-LINKED KINASE-ASSOCIATED SERINE_THREONINE PHOSPHATASE 2C"/>
    <property type="match status" value="1"/>
</dbReference>
<feature type="compositionally biased region" description="Basic and acidic residues" evidence="1">
    <location>
        <begin position="442"/>
        <end position="453"/>
    </location>
</feature>
<name>A0A4D9CQ52_9STRA</name>
<dbReference type="AlphaFoldDB" id="A0A4D9CQ52"/>
<dbReference type="InterPro" id="IPR001932">
    <property type="entry name" value="PPM-type_phosphatase-like_dom"/>
</dbReference>
<organism evidence="4 5">
    <name type="scientific">Nannochloropsis salina CCMP1776</name>
    <dbReference type="NCBI Taxonomy" id="1027361"/>
    <lineage>
        <taxon>Eukaryota</taxon>
        <taxon>Sar</taxon>
        <taxon>Stramenopiles</taxon>
        <taxon>Ochrophyta</taxon>
        <taxon>Eustigmatophyceae</taxon>
        <taxon>Eustigmatales</taxon>
        <taxon>Monodopsidaceae</taxon>
        <taxon>Microchloropsis</taxon>
        <taxon>Microchloropsis salina</taxon>
    </lineage>
</organism>
<feature type="region of interest" description="Disordered" evidence="1">
    <location>
        <begin position="506"/>
        <end position="542"/>
    </location>
</feature>
<evidence type="ECO:0008006" key="6">
    <source>
        <dbReference type="Google" id="ProtNLM"/>
    </source>
</evidence>
<dbReference type="InterPro" id="IPR036457">
    <property type="entry name" value="PPM-type-like_dom_sf"/>
</dbReference>
<feature type="domain" description="PH" evidence="2">
    <location>
        <begin position="85"/>
        <end position="218"/>
    </location>
</feature>
<accession>A0A4D9CQ52</accession>
<feature type="compositionally biased region" description="Low complexity" evidence="1">
    <location>
        <begin position="510"/>
        <end position="519"/>
    </location>
</feature>
<dbReference type="OrthoDB" id="10264738at2759"/>
<dbReference type="PANTHER" id="PTHR13832">
    <property type="entry name" value="PROTEIN PHOSPHATASE 2C"/>
    <property type="match status" value="1"/>
</dbReference>
<sequence>MSHRPYKSIGGVLDLGEDAGRRSSMGPSRSIATPSQPLTTSGSSTMSTSSSSPPTPVDDVAAKVFSTSYCPSLARYHSQTLTMRAVNNEGSLDVLREEAGEMVWERRYCILNEGVLRVYATKQDGTGKRERRLQGEEAMGSLWGGRGERAVEQEEEEREGEGGLLTVIPLDMVASVRSAAYSGRAAFQITTPERTWVFSAASMHTMQEWLFAFHRSLAVIVARLVEEEKRKKQQQLFRARRGEARGGGEIGVGRFLSSGVRTMNASRSEAMATTGTGTAPRSVDTATAASMEARRLRLLAEADRDGGGCFILVGGRAEGPGGYPEVGARGREGVPEAYEGRLWEEGKEEGEGGRIGGELSLGRLQQQQLQQVESEICALRFSPRTSLSSNGSTSSAMAAPSSTASSRWARAPSSSSSSSSSSFTFNFSADSHPHAPAAEGEEGFREGVGEREGPMSQLPPCPPLLPGEGGERRSLSLDMSWMRSEAFIPVLDKEMEVGREGGMEGGVTGMGPTPSPVSSSGGGLGGEGGREGGGEGMQPPGTETPGFSPCGSGGGGREGGEEGLGGMAFEMSMEEVLEVGRGVLCGSRREGAGARPRGTQGSVRLAKGGREEGEGRVGGRRRPRRALGWSYGAVSLQGARANQEDQYTAIPDLAGVASGEMGAAQGLPKEGQGEQAEMEAFYAIYDGHCGIGAARYAQQQTHHYLMADPLFVSSPEAAMVNVCRRLDKEVLEMCEQEGLYCGTTAILTFFRGRTVYVGNVGDCAAILCRDGKAFPLSSAQTPGRKDERERIERANGWVTEEMELFIGQLHRMDLADPSIAEAVDKKVAVNTIHRVCGNLSVSRSIGDPDFKGFSSHPGEESLGGTEAGEAGEEDSIFAFPPGHSGVFYGDLVIADPETRQITVSEADAFLLVACDGFWDVVDEEEAVAQATGLLAGGLGVSDVAAQLGNLALRLGSSDNVTVLLVVFEHWEEEGEEGAQEEQRGPGEAR</sequence>
<evidence type="ECO:0000256" key="1">
    <source>
        <dbReference type="SAM" id="MobiDB-lite"/>
    </source>
</evidence>
<dbReference type="Pfam" id="PF00481">
    <property type="entry name" value="PP2C"/>
    <property type="match status" value="2"/>
</dbReference>
<evidence type="ECO:0000259" key="2">
    <source>
        <dbReference type="PROSITE" id="PS50003"/>
    </source>
</evidence>
<dbReference type="SUPFAM" id="SSF81606">
    <property type="entry name" value="PP2C-like"/>
    <property type="match status" value="1"/>
</dbReference>
<feature type="region of interest" description="Disordered" evidence="1">
    <location>
        <begin position="850"/>
        <end position="869"/>
    </location>
</feature>
<dbReference type="GO" id="GO:0004722">
    <property type="term" value="F:protein serine/threonine phosphatase activity"/>
    <property type="evidence" value="ECO:0007669"/>
    <property type="project" value="InterPro"/>
</dbReference>
<gene>
    <name evidence="4" type="ORF">NSK_007243</name>
</gene>
<dbReference type="InterPro" id="IPR015655">
    <property type="entry name" value="PP2C"/>
</dbReference>
<keyword evidence="5" id="KW-1185">Reference proteome</keyword>